<accession>A0A1B0A736</accession>
<name>A0A1B0A736_GLOPL</name>
<organism evidence="1 2">
    <name type="scientific">Glossina pallidipes</name>
    <name type="common">Tsetse fly</name>
    <dbReference type="NCBI Taxonomy" id="7398"/>
    <lineage>
        <taxon>Eukaryota</taxon>
        <taxon>Metazoa</taxon>
        <taxon>Ecdysozoa</taxon>
        <taxon>Arthropoda</taxon>
        <taxon>Hexapoda</taxon>
        <taxon>Insecta</taxon>
        <taxon>Pterygota</taxon>
        <taxon>Neoptera</taxon>
        <taxon>Endopterygota</taxon>
        <taxon>Diptera</taxon>
        <taxon>Brachycera</taxon>
        <taxon>Muscomorpha</taxon>
        <taxon>Hippoboscoidea</taxon>
        <taxon>Glossinidae</taxon>
        <taxon>Glossina</taxon>
    </lineage>
</organism>
<dbReference type="AlphaFoldDB" id="A0A1B0A736"/>
<reference evidence="1" key="2">
    <citation type="submission" date="2020-05" db="UniProtKB">
        <authorList>
            <consortium name="EnsemblMetazoa"/>
        </authorList>
    </citation>
    <scope>IDENTIFICATION</scope>
    <source>
        <strain evidence="1">IAEA</strain>
    </source>
</reference>
<keyword evidence="2" id="KW-1185">Reference proteome</keyword>
<dbReference type="Proteomes" id="UP000092445">
    <property type="component" value="Unassembled WGS sequence"/>
</dbReference>
<reference evidence="2" key="1">
    <citation type="submission" date="2014-03" db="EMBL/GenBank/DDBJ databases">
        <authorList>
            <person name="Aksoy S."/>
            <person name="Warren W."/>
            <person name="Wilson R.K."/>
        </authorList>
    </citation>
    <scope>NUCLEOTIDE SEQUENCE [LARGE SCALE GENOMIC DNA]</scope>
    <source>
        <strain evidence="2">IAEA</strain>
    </source>
</reference>
<proteinExistence type="predicted"/>
<dbReference type="EnsemblMetazoa" id="GPAI036308-RA">
    <property type="protein sequence ID" value="GPAI036308-PA"/>
    <property type="gene ID" value="GPAI036308"/>
</dbReference>
<evidence type="ECO:0000313" key="1">
    <source>
        <dbReference type="EnsemblMetazoa" id="GPAI036308-PA"/>
    </source>
</evidence>
<evidence type="ECO:0000313" key="2">
    <source>
        <dbReference type="Proteomes" id="UP000092445"/>
    </source>
</evidence>
<dbReference type="VEuPathDB" id="VectorBase:GPAI036308"/>
<protein>
    <submittedName>
        <fullName evidence="1">Uncharacterized protein</fullName>
    </submittedName>
</protein>
<sequence>MAAHQNNKNNNNNNNNFNTIDATMLLAITNELAIMLNNCCDKHFCALWRVTYTVSLRQVTLHSESLHLFKVSEILKCFTFSQNILEKRDCFLQWCNDNDFRSVSQGPWSTVVVHVSCGANRFSNCAIDKKSLHIYKYK</sequence>